<gene>
    <name evidence="7" type="ORF">GA0070612_0863</name>
</gene>
<keyword evidence="4 6" id="KW-0472">Membrane</keyword>
<feature type="transmembrane region" description="Helical" evidence="6">
    <location>
        <begin position="235"/>
        <end position="254"/>
    </location>
</feature>
<evidence type="ECO:0000256" key="6">
    <source>
        <dbReference type="SAM" id="Phobius"/>
    </source>
</evidence>
<keyword evidence="3 6" id="KW-1133">Transmembrane helix</keyword>
<evidence type="ECO:0000256" key="5">
    <source>
        <dbReference type="SAM" id="MobiDB-lite"/>
    </source>
</evidence>
<organism evidence="7 8">
    <name type="scientific">Micromonospora chokoriensis</name>
    <dbReference type="NCBI Taxonomy" id="356851"/>
    <lineage>
        <taxon>Bacteria</taxon>
        <taxon>Bacillati</taxon>
        <taxon>Actinomycetota</taxon>
        <taxon>Actinomycetes</taxon>
        <taxon>Micromonosporales</taxon>
        <taxon>Micromonosporaceae</taxon>
        <taxon>Micromonospora</taxon>
    </lineage>
</organism>
<dbReference type="RefSeq" id="WP_088986734.1">
    <property type="nucleotide sequence ID" value="NZ_LT607409.1"/>
</dbReference>
<feature type="compositionally biased region" description="Pro residues" evidence="5">
    <location>
        <begin position="443"/>
        <end position="454"/>
    </location>
</feature>
<evidence type="ECO:0000313" key="7">
    <source>
        <dbReference type="EMBL" id="SCE76601.1"/>
    </source>
</evidence>
<dbReference type="GO" id="GO:0008168">
    <property type="term" value="F:methyltransferase activity"/>
    <property type="evidence" value="ECO:0007669"/>
    <property type="project" value="UniProtKB-KW"/>
</dbReference>
<proteinExistence type="predicted"/>
<dbReference type="InterPro" id="IPR007318">
    <property type="entry name" value="Phopholipid_MeTrfase"/>
</dbReference>
<feature type="compositionally biased region" description="Low complexity" evidence="5">
    <location>
        <begin position="424"/>
        <end position="442"/>
    </location>
</feature>
<feature type="transmembrane region" description="Helical" evidence="6">
    <location>
        <begin position="90"/>
        <end position="108"/>
    </location>
</feature>
<dbReference type="AlphaFoldDB" id="A0A1C4UYE1"/>
<reference evidence="8" key="1">
    <citation type="submission" date="2016-06" db="EMBL/GenBank/DDBJ databases">
        <authorList>
            <person name="Varghese N."/>
            <person name="Submissions Spin"/>
        </authorList>
    </citation>
    <scope>NUCLEOTIDE SEQUENCE [LARGE SCALE GENOMIC DNA]</scope>
    <source>
        <strain evidence="8">DSM 45160</strain>
    </source>
</reference>
<sequence length="454" mass="48449">MTVARRLTLALPLAAVLAVGARERDRSVRAAGLLAFLTAGIGIAALHEVARLAGWCAFAPVDGAYRGMPVDLWIGWAALWGPLPVLLRRVLPLPIALGLLLWVDAVAMPALHPLVNLGPYWLVGEVVGLLVVALPAQLLGRFSADRRHLGTRTALQVGVFAALLLWFVPSLAFEVGGGSWAGLTGLDRTGILLVAQLALLVAVPALAAVAEFAVRGGGTPYPWDLPRRLVTTGPYAYLANPMQLAAVVLLLVTAAVTRSVAVVLAAVSAAALGAAVAGPHEHHDLLTRYGDSWRSYRRQVRDWWPRWRPYPSEPSAVLWLDDDCGPCAALWRMVARRHPVGLRIRPAREHEHVLWRAEYVGGDGHTERGVAAVARGLEHVHLGWAFVGWTLRLPGATWLVQLVTDAMIAPPHPARPRGEPCPTPSSVSSTAPSPPSVSTASPVSPPGPSAPRPE</sequence>
<keyword evidence="2 6" id="KW-0812">Transmembrane</keyword>
<feature type="transmembrane region" description="Helical" evidence="6">
    <location>
        <begin position="193"/>
        <end position="214"/>
    </location>
</feature>
<dbReference type="GO" id="GO:0012505">
    <property type="term" value="C:endomembrane system"/>
    <property type="evidence" value="ECO:0007669"/>
    <property type="project" value="UniProtKB-SubCell"/>
</dbReference>
<accession>A0A1C4UYE1</accession>
<evidence type="ECO:0000256" key="2">
    <source>
        <dbReference type="ARBA" id="ARBA00022692"/>
    </source>
</evidence>
<dbReference type="Proteomes" id="UP000198224">
    <property type="component" value="Chromosome I"/>
</dbReference>
<dbReference type="GO" id="GO:0032259">
    <property type="term" value="P:methylation"/>
    <property type="evidence" value="ECO:0007669"/>
    <property type="project" value="UniProtKB-KW"/>
</dbReference>
<evidence type="ECO:0000313" key="8">
    <source>
        <dbReference type="Proteomes" id="UP000198224"/>
    </source>
</evidence>
<dbReference type="EMBL" id="LT607409">
    <property type="protein sequence ID" value="SCE76601.1"/>
    <property type="molecule type" value="Genomic_DNA"/>
</dbReference>
<feature type="transmembrane region" description="Helical" evidence="6">
    <location>
        <begin position="154"/>
        <end position="173"/>
    </location>
</feature>
<evidence type="ECO:0000256" key="1">
    <source>
        <dbReference type="ARBA" id="ARBA00004127"/>
    </source>
</evidence>
<feature type="region of interest" description="Disordered" evidence="5">
    <location>
        <begin position="411"/>
        <end position="454"/>
    </location>
</feature>
<comment type="subcellular location">
    <subcellularLocation>
        <location evidence="1">Endomembrane system</location>
        <topology evidence="1">Multi-pass membrane protein</topology>
    </subcellularLocation>
</comment>
<dbReference type="Gene3D" id="1.20.120.1630">
    <property type="match status" value="1"/>
</dbReference>
<evidence type="ECO:0000256" key="4">
    <source>
        <dbReference type="ARBA" id="ARBA00023136"/>
    </source>
</evidence>
<feature type="transmembrane region" description="Helical" evidence="6">
    <location>
        <begin position="31"/>
        <end position="50"/>
    </location>
</feature>
<keyword evidence="8" id="KW-1185">Reference proteome</keyword>
<name>A0A1C4UYE1_9ACTN</name>
<keyword evidence="7" id="KW-0808">Transferase</keyword>
<dbReference type="Pfam" id="PF04191">
    <property type="entry name" value="PEMT"/>
    <property type="match status" value="1"/>
</dbReference>
<feature type="transmembrane region" description="Helical" evidence="6">
    <location>
        <begin position="120"/>
        <end position="142"/>
    </location>
</feature>
<evidence type="ECO:0000256" key="3">
    <source>
        <dbReference type="ARBA" id="ARBA00022989"/>
    </source>
</evidence>
<keyword evidence="7" id="KW-0489">Methyltransferase</keyword>
<protein>
    <submittedName>
        <fullName evidence="7">Protein-S-isoprenylcysteine O-methyltransferase Ste14</fullName>
    </submittedName>
</protein>